<dbReference type="Proteomes" id="UP000070444">
    <property type="component" value="Unassembled WGS sequence"/>
</dbReference>
<organism evidence="6 7">
    <name type="scientific">Conidiobolus coronatus (strain ATCC 28846 / CBS 209.66 / NRRL 28638)</name>
    <name type="common">Delacroixia coronata</name>
    <dbReference type="NCBI Taxonomy" id="796925"/>
    <lineage>
        <taxon>Eukaryota</taxon>
        <taxon>Fungi</taxon>
        <taxon>Fungi incertae sedis</taxon>
        <taxon>Zoopagomycota</taxon>
        <taxon>Entomophthoromycotina</taxon>
        <taxon>Entomophthoromycetes</taxon>
        <taxon>Entomophthorales</taxon>
        <taxon>Ancylistaceae</taxon>
        <taxon>Conidiobolus</taxon>
    </lineage>
</organism>
<evidence type="ECO:0000256" key="1">
    <source>
        <dbReference type="ARBA" id="ARBA00004604"/>
    </source>
</evidence>
<proteinExistence type="inferred from homology"/>
<sequence length="154" mass="17851">MGKSNNKSKKFDSKNQKDKSLSVKKLDSLPSNISKKEKRINKHKKWVQTIEDKLKSNKPEKKDLLNISSLKDTLFGIEESIMNDQPKNVYSKKENVFLNLNHKVATQAGKKNTNYFSQKEMERFAQVLKLNQFKQNPTGVVKMHLQNTLNNSKK</sequence>
<evidence type="ECO:0000313" key="7">
    <source>
        <dbReference type="Proteomes" id="UP000070444"/>
    </source>
</evidence>
<dbReference type="EMBL" id="KQ964527">
    <property type="protein sequence ID" value="KXN69646.1"/>
    <property type="molecule type" value="Genomic_DNA"/>
</dbReference>
<evidence type="ECO:0000256" key="3">
    <source>
        <dbReference type="ARBA" id="ARBA00021321"/>
    </source>
</evidence>
<keyword evidence="7" id="KW-1185">Reference proteome</keyword>
<dbReference type="GO" id="GO:0030686">
    <property type="term" value="C:90S preribosome"/>
    <property type="evidence" value="ECO:0007669"/>
    <property type="project" value="InterPro"/>
</dbReference>
<comment type="subcellular location">
    <subcellularLocation>
        <location evidence="1">Nucleus</location>
        <location evidence="1">Nucleolus</location>
    </subcellularLocation>
</comment>
<gene>
    <name evidence="6" type="ORF">CONCODRAFT_71288</name>
</gene>
<dbReference type="GO" id="GO:0030688">
    <property type="term" value="C:preribosome, small subunit precursor"/>
    <property type="evidence" value="ECO:0007669"/>
    <property type="project" value="InterPro"/>
</dbReference>
<feature type="compositionally biased region" description="Basic and acidic residues" evidence="5">
    <location>
        <begin position="9"/>
        <end position="27"/>
    </location>
</feature>
<evidence type="ECO:0000256" key="4">
    <source>
        <dbReference type="ARBA" id="ARBA00023242"/>
    </source>
</evidence>
<dbReference type="AlphaFoldDB" id="A0A137P3Q1"/>
<accession>A0A137P3Q1</accession>
<evidence type="ECO:0000256" key="2">
    <source>
        <dbReference type="ARBA" id="ARBA00011022"/>
    </source>
</evidence>
<name>A0A137P3Q1_CONC2</name>
<dbReference type="Pfam" id="PF15341">
    <property type="entry name" value="SLX9"/>
    <property type="match status" value="1"/>
</dbReference>
<dbReference type="OrthoDB" id="18703at2759"/>
<reference evidence="6 7" key="1">
    <citation type="journal article" date="2015" name="Genome Biol. Evol.">
        <title>Phylogenomic analyses indicate that early fungi evolved digesting cell walls of algal ancestors of land plants.</title>
        <authorList>
            <person name="Chang Y."/>
            <person name="Wang S."/>
            <person name="Sekimoto S."/>
            <person name="Aerts A.L."/>
            <person name="Choi C."/>
            <person name="Clum A."/>
            <person name="LaButti K.M."/>
            <person name="Lindquist E.A."/>
            <person name="Yee Ngan C."/>
            <person name="Ohm R.A."/>
            <person name="Salamov A.A."/>
            <person name="Grigoriev I.V."/>
            <person name="Spatafora J.W."/>
            <person name="Berbee M.L."/>
        </authorList>
    </citation>
    <scope>NUCLEOTIDE SEQUENCE [LARGE SCALE GENOMIC DNA]</scope>
    <source>
        <strain evidence="6 7">NRRL 28638</strain>
    </source>
</reference>
<evidence type="ECO:0000313" key="6">
    <source>
        <dbReference type="EMBL" id="KXN69646.1"/>
    </source>
</evidence>
<keyword evidence="4" id="KW-0539">Nucleus</keyword>
<comment type="similarity">
    <text evidence="2">Belongs to the SLX9 family.</text>
</comment>
<dbReference type="GO" id="GO:0005730">
    <property type="term" value="C:nucleolus"/>
    <property type="evidence" value="ECO:0007669"/>
    <property type="project" value="UniProtKB-SubCell"/>
</dbReference>
<dbReference type="InterPro" id="IPR028160">
    <property type="entry name" value="Slx9-like"/>
</dbReference>
<protein>
    <recommendedName>
        <fullName evidence="3">Ribosome biogenesis protein SLX9</fullName>
    </recommendedName>
</protein>
<evidence type="ECO:0000256" key="5">
    <source>
        <dbReference type="SAM" id="MobiDB-lite"/>
    </source>
</evidence>
<feature type="region of interest" description="Disordered" evidence="5">
    <location>
        <begin position="1"/>
        <end position="42"/>
    </location>
</feature>
<dbReference type="GO" id="GO:0000462">
    <property type="term" value="P:maturation of SSU-rRNA from tricistronic rRNA transcript (SSU-rRNA, 5.8S rRNA, LSU-rRNA)"/>
    <property type="evidence" value="ECO:0007669"/>
    <property type="project" value="InterPro"/>
</dbReference>